<evidence type="ECO:0000313" key="1">
    <source>
        <dbReference type="EMBL" id="MEY9472044.1"/>
    </source>
</evidence>
<organism evidence="1 2">
    <name type="scientific">Bradyrhizobium yuanmingense</name>
    <dbReference type="NCBI Taxonomy" id="108015"/>
    <lineage>
        <taxon>Bacteria</taxon>
        <taxon>Pseudomonadati</taxon>
        <taxon>Pseudomonadota</taxon>
        <taxon>Alphaproteobacteria</taxon>
        <taxon>Hyphomicrobiales</taxon>
        <taxon>Nitrobacteraceae</taxon>
        <taxon>Bradyrhizobium</taxon>
    </lineage>
</organism>
<protein>
    <submittedName>
        <fullName evidence="1">Uncharacterized protein</fullName>
    </submittedName>
</protein>
<evidence type="ECO:0000313" key="2">
    <source>
        <dbReference type="Proteomes" id="UP001565474"/>
    </source>
</evidence>
<sequence length="33" mass="3971">MTNALVLHKTQLPRFHDTFRAAQYVRMSTDHQR</sequence>
<comment type="caution">
    <text evidence="1">The sequence shown here is derived from an EMBL/GenBank/DDBJ whole genome shotgun (WGS) entry which is preliminary data.</text>
</comment>
<gene>
    <name evidence="1" type="ORF">ABH992_004443</name>
</gene>
<name>A0ABV4GL87_9BRAD</name>
<keyword evidence="2" id="KW-1185">Reference proteome</keyword>
<reference evidence="1 2" key="1">
    <citation type="submission" date="2024-07" db="EMBL/GenBank/DDBJ databases">
        <title>Genomic Encyclopedia of Type Strains, Phase V (KMG-V): Genome sequencing to study the core and pangenomes of soil and plant-associated prokaryotes.</title>
        <authorList>
            <person name="Whitman W."/>
        </authorList>
    </citation>
    <scope>NUCLEOTIDE SEQUENCE [LARGE SCALE GENOMIC DNA]</scope>
    <source>
        <strain evidence="1 2">USDA 222</strain>
    </source>
</reference>
<accession>A0ABV4GL87</accession>
<proteinExistence type="predicted"/>
<dbReference type="EMBL" id="JBGBZN010000002">
    <property type="protein sequence ID" value="MEY9472044.1"/>
    <property type="molecule type" value="Genomic_DNA"/>
</dbReference>
<dbReference type="Proteomes" id="UP001565474">
    <property type="component" value="Unassembled WGS sequence"/>
</dbReference>